<sequence length="110" mass="11387">MSQKMTAKTIAMAAALVALPMTAGTAFAADGEAVYKKTCKMCHATGIAGAPKTGDAAAWKDRIAQGMDTLYTHSIKGFKGKGMMPPKGGNAKLSDDEVKAAVDYMVGQSK</sequence>
<accession>A0A3B1AB24</accession>
<dbReference type="GO" id="GO:0020037">
    <property type="term" value="F:heme binding"/>
    <property type="evidence" value="ECO:0007669"/>
    <property type="project" value="InterPro"/>
</dbReference>
<protein>
    <recommendedName>
        <fullName evidence="6">Cytochrome c domain-containing protein</fullName>
    </recommendedName>
</protein>
<dbReference type="GO" id="GO:0005506">
    <property type="term" value="F:iron ion binding"/>
    <property type="evidence" value="ECO:0007669"/>
    <property type="project" value="InterPro"/>
</dbReference>
<evidence type="ECO:0000313" key="7">
    <source>
        <dbReference type="EMBL" id="VAW97052.1"/>
    </source>
</evidence>
<dbReference type="PRINTS" id="PR00607">
    <property type="entry name" value="CYTCHROMECIE"/>
</dbReference>
<dbReference type="InterPro" id="IPR002323">
    <property type="entry name" value="Cyt_CIE"/>
</dbReference>
<dbReference type="InterPro" id="IPR009056">
    <property type="entry name" value="Cyt_c-like_dom"/>
</dbReference>
<dbReference type="AlphaFoldDB" id="A0A3B1AB24"/>
<dbReference type="EMBL" id="UOFU01000110">
    <property type="protein sequence ID" value="VAW97052.1"/>
    <property type="molecule type" value="Genomic_DNA"/>
</dbReference>
<evidence type="ECO:0000256" key="1">
    <source>
        <dbReference type="ARBA" id="ARBA00022448"/>
    </source>
</evidence>
<dbReference type="PANTHER" id="PTHR40942:SF4">
    <property type="entry name" value="CYTOCHROME C5"/>
    <property type="match status" value="1"/>
</dbReference>
<dbReference type="InterPro" id="IPR036909">
    <property type="entry name" value="Cyt_c-like_dom_sf"/>
</dbReference>
<evidence type="ECO:0000259" key="6">
    <source>
        <dbReference type="PROSITE" id="PS51007"/>
    </source>
</evidence>
<dbReference type="Pfam" id="PF13442">
    <property type="entry name" value="Cytochrome_CBB3"/>
    <property type="match status" value="1"/>
</dbReference>
<gene>
    <name evidence="7" type="ORF">MNBD_GAMMA20-1205</name>
</gene>
<keyword evidence="2" id="KW-0349">Heme</keyword>
<dbReference type="SUPFAM" id="SSF46626">
    <property type="entry name" value="Cytochrome c"/>
    <property type="match status" value="1"/>
</dbReference>
<organism evidence="7">
    <name type="scientific">hydrothermal vent metagenome</name>
    <dbReference type="NCBI Taxonomy" id="652676"/>
    <lineage>
        <taxon>unclassified sequences</taxon>
        <taxon>metagenomes</taxon>
        <taxon>ecological metagenomes</taxon>
    </lineage>
</organism>
<dbReference type="Gene3D" id="1.10.760.10">
    <property type="entry name" value="Cytochrome c-like domain"/>
    <property type="match status" value="1"/>
</dbReference>
<keyword evidence="5" id="KW-0408">Iron</keyword>
<keyword evidence="3" id="KW-0479">Metal-binding</keyword>
<dbReference type="PROSITE" id="PS51007">
    <property type="entry name" value="CYTC"/>
    <property type="match status" value="1"/>
</dbReference>
<evidence type="ECO:0000256" key="4">
    <source>
        <dbReference type="ARBA" id="ARBA00022982"/>
    </source>
</evidence>
<evidence type="ECO:0000256" key="2">
    <source>
        <dbReference type="ARBA" id="ARBA00022617"/>
    </source>
</evidence>
<reference evidence="7" key="1">
    <citation type="submission" date="2018-06" db="EMBL/GenBank/DDBJ databases">
        <authorList>
            <person name="Zhirakovskaya E."/>
        </authorList>
    </citation>
    <scope>NUCLEOTIDE SEQUENCE</scope>
</reference>
<keyword evidence="1" id="KW-0813">Transport</keyword>
<keyword evidence="4" id="KW-0249">Electron transport</keyword>
<feature type="domain" description="Cytochrome c" evidence="6">
    <location>
        <begin position="26"/>
        <end position="109"/>
    </location>
</feature>
<evidence type="ECO:0000256" key="5">
    <source>
        <dbReference type="ARBA" id="ARBA00023004"/>
    </source>
</evidence>
<name>A0A3B1AB24_9ZZZZ</name>
<evidence type="ECO:0000256" key="3">
    <source>
        <dbReference type="ARBA" id="ARBA00022723"/>
    </source>
</evidence>
<dbReference type="PANTHER" id="PTHR40942">
    <property type="match status" value="1"/>
</dbReference>
<proteinExistence type="predicted"/>
<dbReference type="GO" id="GO:0009055">
    <property type="term" value="F:electron transfer activity"/>
    <property type="evidence" value="ECO:0007669"/>
    <property type="project" value="InterPro"/>
</dbReference>